<dbReference type="RefSeq" id="WP_156643086.1">
    <property type="nucleotide sequence ID" value="NZ_WOXT01000005.1"/>
</dbReference>
<comment type="caution">
    <text evidence="2">The sequence shown here is derived from an EMBL/GenBank/DDBJ whole genome shotgun (WGS) entry which is preliminary data.</text>
</comment>
<reference evidence="2 3" key="1">
    <citation type="submission" date="2019-12" db="EMBL/GenBank/DDBJ databases">
        <authorList>
            <person name="Xu J."/>
        </authorList>
    </citation>
    <scope>NUCLEOTIDE SEQUENCE [LARGE SCALE GENOMIC DNA]</scope>
    <source>
        <strain evidence="2 3">HX-5-24</strain>
    </source>
</reference>
<accession>A0A7C9HP34</accession>
<organism evidence="2 3">
    <name type="scientific">Noviluteimonas gilva</name>
    <dbReference type="NCBI Taxonomy" id="2682097"/>
    <lineage>
        <taxon>Bacteria</taxon>
        <taxon>Pseudomonadati</taxon>
        <taxon>Pseudomonadota</taxon>
        <taxon>Gammaproteobacteria</taxon>
        <taxon>Lysobacterales</taxon>
        <taxon>Lysobacteraceae</taxon>
        <taxon>Noviluteimonas</taxon>
    </lineage>
</organism>
<sequence>MTWLKSALALMLALIGFAASAANLDEIRKQTRYSMDLTGWLDIDGAGMVTAHGLDQDVAKLPPSVVNRVAQAASGWRFATPTPGVAPAAMRVPMRLRMEARRNAEGYIADLRIAGAGFGEVPPVERVTFAKAPSTRAIDGYRGGVSGNVHLVVRVGRDGKPMQVVAEQVNLTVVDSERGMARWRGVLANFGIRLARQWRFIPPTAGRFASRSDWTVRIPVRFFSDGRMPPEQGQWDFYIPGPRQEIPWDTGSEDGLDVDRSSVANDIDLPGSGLQLLTSLDVETPSSATADRNP</sequence>
<dbReference type="Gene3D" id="3.30.1150.10">
    <property type="match status" value="1"/>
</dbReference>
<keyword evidence="1" id="KW-0732">Signal</keyword>
<evidence type="ECO:0000313" key="3">
    <source>
        <dbReference type="Proteomes" id="UP000479692"/>
    </source>
</evidence>
<evidence type="ECO:0008006" key="4">
    <source>
        <dbReference type="Google" id="ProtNLM"/>
    </source>
</evidence>
<evidence type="ECO:0000256" key="1">
    <source>
        <dbReference type="SAM" id="SignalP"/>
    </source>
</evidence>
<keyword evidence="3" id="KW-1185">Reference proteome</keyword>
<dbReference type="EMBL" id="WOXT01000005">
    <property type="protein sequence ID" value="MUV15496.1"/>
    <property type="molecule type" value="Genomic_DNA"/>
</dbReference>
<name>A0A7C9HP34_9GAMM</name>
<feature type="chain" id="PRO_5028870155" description="TonB C-terminal domain-containing protein" evidence="1">
    <location>
        <begin position="22"/>
        <end position="294"/>
    </location>
</feature>
<dbReference type="AlphaFoldDB" id="A0A7C9HP34"/>
<feature type="signal peptide" evidence="1">
    <location>
        <begin position="1"/>
        <end position="21"/>
    </location>
</feature>
<gene>
    <name evidence="2" type="ORF">GN331_14915</name>
</gene>
<dbReference type="Proteomes" id="UP000479692">
    <property type="component" value="Unassembled WGS sequence"/>
</dbReference>
<protein>
    <recommendedName>
        <fullName evidence="4">TonB C-terminal domain-containing protein</fullName>
    </recommendedName>
</protein>
<evidence type="ECO:0000313" key="2">
    <source>
        <dbReference type="EMBL" id="MUV15496.1"/>
    </source>
</evidence>
<proteinExistence type="predicted"/>